<feature type="region of interest" description="Disordered" evidence="1">
    <location>
        <begin position="97"/>
        <end position="128"/>
    </location>
</feature>
<evidence type="ECO:0000256" key="1">
    <source>
        <dbReference type="SAM" id="MobiDB-lite"/>
    </source>
</evidence>
<feature type="compositionally biased region" description="Gly residues" evidence="1">
    <location>
        <begin position="110"/>
        <end position="119"/>
    </location>
</feature>
<proteinExistence type="predicted"/>
<feature type="region of interest" description="Disordered" evidence="1">
    <location>
        <begin position="595"/>
        <end position="645"/>
    </location>
</feature>
<keyword evidence="3" id="KW-1185">Reference proteome</keyword>
<name>A0A8J6CGU3_DIALT</name>
<sequence length="722" mass="70376">MASSRAAARCAIGASAAVAVGLTCLFATTTSGWLDLAAPSGRARTMSAPAPVPAPIGELEKAAGESCQACVDRRCVRLRAARVRRLDAPGGAPYSFGNIVPSQPERAARGGVGGAGGAARGAERAREPRHLARASAAGAARHGRALSLQVPAAVASAWGGQLQPVHSPSDAAVRFGGLGLSAGAVANEGLLDRERESAASGTVSADASAGTAADAPHDEPIGAGASGRATPASELAGPAEDGAESITAFSAAGARGASHAPHGTGRHGVAGGKGSGQASRHASAAHGGRGTGGGDEGGGGEGAEGGGERAAGKPSAGAASAGKGRGGKGRGRSSGTSGAHGSAHVPYIVPAPGDAGGEVVGEQGGTPFPGGTPVGARRTHGHGRARGDDGALCGAEYADPSGADHYWCECKCCAKQCGVNRFCEPRPTPAPIEAPSRADLPAFERAELGEAAPDSADGAVAVDGSGGQLRWLGNPCAGSRTVVPHAYKLVGSSCVQVCLPVELKNTAARLGLTFAQGWCGDAGYGVFVGETSHEHVRAFVFSSDTLHLPTAGATRAQSPAGGASALAPAAARGAVDGAPSGGGAAVRSGAAVAPAGPAVRVPPSEAAPRATPAPAPPAPTAPVASKTGGASGSAGAESHPCAEAHSTDPTVLLDAIKVSGRMCTQVCLPAALARAAEARGLHSGFGDCIENGFTQLMSSGSNNGIRWHIFTDPAHPASTGLH</sequence>
<dbReference type="AlphaFoldDB" id="A0A8J6CGU3"/>
<comment type="caution">
    <text evidence="2">The sequence shown here is derived from an EMBL/GenBank/DDBJ whole genome shotgun (WGS) entry which is preliminary data.</text>
</comment>
<dbReference type="EMBL" id="JAGTXO010000001">
    <property type="protein sequence ID" value="KAG8470481.1"/>
    <property type="molecule type" value="Genomic_DNA"/>
</dbReference>
<evidence type="ECO:0000313" key="3">
    <source>
        <dbReference type="Proteomes" id="UP000751190"/>
    </source>
</evidence>
<feature type="compositionally biased region" description="Low complexity" evidence="1">
    <location>
        <begin position="595"/>
        <end position="610"/>
    </location>
</feature>
<feature type="compositionally biased region" description="Pro residues" evidence="1">
    <location>
        <begin position="611"/>
        <end position="620"/>
    </location>
</feature>
<feature type="region of interest" description="Disordered" evidence="1">
    <location>
        <begin position="195"/>
        <end position="390"/>
    </location>
</feature>
<feature type="compositionally biased region" description="Gly residues" evidence="1">
    <location>
        <begin position="287"/>
        <end position="305"/>
    </location>
</feature>
<feature type="compositionally biased region" description="Low complexity" evidence="1">
    <location>
        <begin position="333"/>
        <end position="343"/>
    </location>
</feature>
<protein>
    <submittedName>
        <fullName evidence="2">Uncharacterized protein</fullName>
    </submittedName>
</protein>
<feature type="compositionally biased region" description="Low complexity" evidence="1">
    <location>
        <begin position="312"/>
        <end position="322"/>
    </location>
</feature>
<reference evidence="2" key="1">
    <citation type="submission" date="2021-05" db="EMBL/GenBank/DDBJ databases">
        <title>The genome of the haptophyte Pavlova lutheri (Diacronema luteri, Pavlovales) - a model for lipid biosynthesis in eukaryotic algae.</title>
        <authorList>
            <person name="Hulatt C.J."/>
            <person name="Posewitz M.C."/>
        </authorList>
    </citation>
    <scope>NUCLEOTIDE SEQUENCE</scope>
    <source>
        <strain evidence="2">NIVA-4/92</strain>
    </source>
</reference>
<organism evidence="2 3">
    <name type="scientific">Diacronema lutheri</name>
    <name type="common">Unicellular marine alga</name>
    <name type="synonym">Monochrysis lutheri</name>
    <dbReference type="NCBI Taxonomy" id="2081491"/>
    <lineage>
        <taxon>Eukaryota</taxon>
        <taxon>Haptista</taxon>
        <taxon>Haptophyta</taxon>
        <taxon>Pavlovophyceae</taxon>
        <taxon>Pavlovales</taxon>
        <taxon>Pavlovaceae</taxon>
        <taxon>Diacronema</taxon>
    </lineage>
</organism>
<feature type="compositionally biased region" description="Low complexity" evidence="1">
    <location>
        <begin position="621"/>
        <end position="638"/>
    </location>
</feature>
<accession>A0A8J6CGU3</accession>
<feature type="compositionally biased region" description="Low complexity" evidence="1">
    <location>
        <begin position="276"/>
        <end position="286"/>
    </location>
</feature>
<dbReference type="Proteomes" id="UP000751190">
    <property type="component" value="Unassembled WGS sequence"/>
</dbReference>
<evidence type="ECO:0000313" key="2">
    <source>
        <dbReference type="EMBL" id="KAG8470481.1"/>
    </source>
</evidence>
<dbReference type="OrthoDB" id="10628520at2759"/>
<feature type="compositionally biased region" description="Gly residues" evidence="1">
    <location>
        <begin position="354"/>
        <end position="368"/>
    </location>
</feature>
<feature type="compositionally biased region" description="Gly residues" evidence="1">
    <location>
        <begin position="266"/>
        <end position="275"/>
    </location>
</feature>
<gene>
    <name evidence="2" type="ORF">KFE25_008902</name>
</gene>
<feature type="compositionally biased region" description="Low complexity" evidence="1">
    <location>
        <begin position="198"/>
        <end position="214"/>
    </location>
</feature>